<organism evidence="2 3">
    <name type="scientific">Rotaria magnacalcarata</name>
    <dbReference type="NCBI Taxonomy" id="392030"/>
    <lineage>
        <taxon>Eukaryota</taxon>
        <taxon>Metazoa</taxon>
        <taxon>Spiralia</taxon>
        <taxon>Gnathifera</taxon>
        <taxon>Rotifera</taxon>
        <taxon>Eurotatoria</taxon>
        <taxon>Bdelloidea</taxon>
        <taxon>Philodinida</taxon>
        <taxon>Philodinidae</taxon>
        <taxon>Rotaria</taxon>
    </lineage>
</organism>
<accession>A0A8S3HKH5</accession>
<dbReference type="GO" id="GO:0048312">
    <property type="term" value="P:intracellular distribution of mitochondria"/>
    <property type="evidence" value="ECO:0007669"/>
    <property type="project" value="TreeGrafter"/>
</dbReference>
<comment type="caution">
    <text evidence="2">The sequence shown here is derived from an EMBL/GenBank/DDBJ whole genome shotgun (WGS) entry which is preliminary data.</text>
</comment>
<dbReference type="Pfam" id="PF12807">
    <property type="entry name" value="eIF3_p135"/>
    <property type="match status" value="1"/>
</dbReference>
<dbReference type="EMBL" id="CAJOBJ010332271">
    <property type="protein sequence ID" value="CAF5184406.1"/>
    <property type="molecule type" value="Genomic_DNA"/>
</dbReference>
<evidence type="ECO:0000313" key="3">
    <source>
        <dbReference type="Proteomes" id="UP000681720"/>
    </source>
</evidence>
<evidence type="ECO:0000259" key="1">
    <source>
        <dbReference type="Pfam" id="PF12807"/>
    </source>
</evidence>
<dbReference type="Proteomes" id="UP000681720">
    <property type="component" value="Unassembled WGS sequence"/>
</dbReference>
<protein>
    <recommendedName>
        <fullName evidence="1">CLU central domain-containing protein</fullName>
    </recommendedName>
</protein>
<name>A0A8S3HKH5_9BILA</name>
<sequence length="167" mass="18762">SIGSVKDSEFDVRFNPDLFQPYVTLDQAPDETAADIKLLKEAAEYLVLKQIPLMIQDFQDHSAVPVDGESLSEAMHSRGINIRYLGRVAQLVTQQSSLAYIYEIVVTEILCRSAKHVFRTYLQSVPIHILSFSISHFLNCFLTIISLPTTDYSFDELSALSSQSTNN</sequence>
<dbReference type="CDD" id="cd15466">
    <property type="entry name" value="CLU-central"/>
    <property type="match status" value="1"/>
</dbReference>
<feature type="non-terminal residue" evidence="2">
    <location>
        <position position="1"/>
    </location>
</feature>
<feature type="domain" description="CLU central" evidence="1">
    <location>
        <begin position="63"/>
        <end position="157"/>
    </location>
</feature>
<dbReference type="InterPro" id="IPR033646">
    <property type="entry name" value="CLU-central"/>
</dbReference>
<dbReference type="GO" id="GO:0005737">
    <property type="term" value="C:cytoplasm"/>
    <property type="evidence" value="ECO:0007669"/>
    <property type="project" value="TreeGrafter"/>
</dbReference>
<dbReference type="PANTHER" id="PTHR12601:SF6">
    <property type="entry name" value="CLUSTERED MITOCHONDRIA PROTEIN HOMOLOG"/>
    <property type="match status" value="1"/>
</dbReference>
<feature type="non-terminal residue" evidence="2">
    <location>
        <position position="167"/>
    </location>
</feature>
<dbReference type="InterPro" id="IPR027523">
    <property type="entry name" value="CLU_prot"/>
</dbReference>
<gene>
    <name evidence="2" type="ORF">GIL414_LOCUS70469</name>
</gene>
<dbReference type="AlphaFoldDB" id="A0A8S3HKH5"/>
<proteinExistence type="predicted"/>
<dbReference type="GO" id="GO:0003729">
    <property type="term" value="F:mRNA binding"/>
    <property type="evidence" value="ECO:0007669"/>
    <property type="project" value="TreeGrafter"/>
</dbReference>
<dbReference type="PANTHER" id="PTHR12601">
    <property type="entry name" value="EUKARYOTIC TRANSLATION INITIATION FACTOR 3 SUBUNIT EIF-3"/>
    <property type="match status" value="1"/>
</dbReference>
<reference evidence="2" key="1">
    <citation type="submission" date="2021-02" db="EMBL/GenBank/DDBJ databases">
        <authorList>
            <person name="Nowell W R."/>
        </authorList>
    </citation>
    <scope>NUCLEOTIDE SEQUENCE</scope>
</reference>
<evidence type="ECO:0000313" key="2">
    <source>
        <dbReference type="EMBL" id="CAF5184406.1"/>
    </source>
</evidence>